<proteinExistence type="predicted"/>
<dbReference type="OrthoDB" id="5497412at2"/>
<dbReference type="GO" id="GO:0006355">
    <property type="term" value="P:regulation of DNA-templated transcription"/>
    <property type="evidence" value="ECO:0007669"/>
    <property type="project" value="InterPro"/>
</dbReference>
<sequence length="376" mass="41601">MAHSFSLDKFSVMLGNLYQGPLEPTPWQSFLNELNQFFEAKYVTFILRPPSDEDNGLMVNSNGSSAEVVASYNQYYFNLDPFVDLPNGQVVTLEEFVSREAWLSSEFYKNFMEPVGVFHILGADIRTSDGALCRIRVSRGVESPGFVDADKALLAHFVPHLERSVALHTQINRIETERNLYAGAVDQFAVGTIILDEAGKILQTNQVADQLLREKDGLKISADSLQVGTPRDCQEFRRLVKQALQSQKGGQPSVVEAMRVQRPSGRADLGIIVRSVPLSEWNEGKACPSVVIFVSDPEQESRAPQEIVKALFDLTPAEAQLAMLLANGLTLDEASDELGISRNTARAHLRSTFSKTGVTRQTMLVRLILRSVATLG</sequence>
<dbReference type="AlphaFoldDB" id="A0A024HM18"/>
<dbReference type="CDD" id="cd06170">
    <property type="entry name" value="LuxR_C_like"/>
    <property type="match status" value="1"/>
</dbReference>
<dbReference type="PRINTS" id="PR00038">
    <property type="entry name" value="HTHLUXR"/>
</dbReference>
<dbReference type="EMBL" id="HG322950">
    <property type="protein sequence ID" value="CDF85664.1"/>
    <property type="molecule type" value="Genomic_DNA"/>
</dbReference>
<dbReference type="PROSITE" id="PS50043">
    <property type="entry name" value="HTH_LUXR_2"/>
    <property type="match status" value="1"/>
</dbReference>
<evidence type="ECO:0000313" key="2">
    <source>
        <dbReference type="EMBL" id="CDF85664.1"/>
    </source>
</evidence>
<protein>
    <submittedName>
        <fullName evidence="2">DNA-binding protein with HTH domain</fullName>
    </submittedName>
</protein>
<keyword evidence="3" id="KW-1185">Reference proteome</keyword>
<dbReference type="HOGENOM" id="CLU_037939_5_0_6"/>
<evidence type="ECO:0000259" key="1">
    <source>
        <dbReference type="PROSITE" id="PS50043"/>
    </source>
</evidence>
<dbReference type="eggNOG" id="COG2771">
    <property type="taxonomic scope" value="Bacteria"/>
</dbReference>
<reference evidence="2 3" key="1">
    <citation type="submission" date="2013-03" db="EMBL/GenBank/DDBJ databases">
        <authorList>
            <person name="Linke B."/>
        </authorList>
    </citation>
    <scope>NUCLEOTIDE SEQUENCE [LARGE SCALE GENOMIC DNA]</scope>
    <source>
        <strain evidence="2 3">B13</strain>
    </source>
</reference>
<dbReference type="InterPro" id="IPR016032">
    <property type="entry name" value="Sig_transdc_resp-reg_C-effctor"/>
</dbReference>
<dbReference type="GO" id="GO:0003677">
    <property type="term" value="F:DNA binding"/>
    <property type="evidence" value="ECO:0007669"/>
    <property type="project" value="UniProtKB-KW"/>
</dbReference>
<dbReference type="Proteomes" id="UP000025241">
    <property type="component" value="Chromosome I"/>
</dbReference>
<dbReference type="InterPro" id="IPR000792">
    <property type="entry name" value="Tscrpt_reg_LuxR_C"/>
</dbReference>
<dbReference type="RefSeq" id="WP_043254318.1">
    <property type="nucleotide sequence ID" value="NZ_HG322950.1"/>
</dbReference>
<accession>A0A024HM18</accession>
<dbReference type="InterPro" id="IPR036388">
    <property type="entry name" value="WH-like_DNA-bd_sf"/>
</dbReference>
<dbReference type="SUPFAM" id="SSF46894">
    <property type="entry name" value="C-terminal effector domain of the bipartite response regulators"/>
    <property type="match status" value="1"/>
</dbReference>
<keyword evidence="2" id="KW-0238">DNA-binding</keyword>
<dbReference type="PATRIC" id="fig|1301098.3.peg.4346"/>
<reference evidence="2 3" key="2">
    <citation type="submission" date="2014-05" db="EMBL/GenBank/DDBJ databases">
        <title>Genome sequence of the 3-chlorobenzoate degrading bacterium Pseudomonas knackmussii B13 shows multiple evidence for horizontal gene transfer.</title>
        <authorList>
            <person name="Miyazaki R."/>
            <person name="Bertelli C."/>
            <person name="Falquet L."/>
            <person name="Robinson-Rechavi M."/>
            <person name="Gharib W."/>
            <person name="Roy S."/>
            <person name="Van der Meer J.R."/>
        </authorList>
    </citation>
    <scope>NUCLEOTIDE SEQUENCE [LARGE SCALE GENOMIC DNA]</scope>
    <source>
        <strain evidence="2 3">B13</strain>
    </source>
</reference>
<dbReference type="Pfam" id="PF00196">
    <property type="entry name" value="GerE"/>
    <property type="match status" value="1"/>
</dbReference>
<name>A0A024HM18_PSEKB</name>
<dbReference type="Gene3D" id="1.10.10.10">
    <property type="entry name" value="Winged helix-like DNA-binding domain superfamily/Winged helix DNA-binding domain"/>
    <property type="match status" value="1"/>
</dbReference>
<feature type="domain" description="HTH luxR-type" evidence="1">
    <location>
        <begin position="307"/>
        <end position="372"/>
    </location>
</feature>
<evidence type="ECO:0000313" key="3">
    <source>
        <dbReference type="Proteomes" id="UP000025241"/>
    </source>
</evidence>
<gene>
    <name evidence="2" type="ORF">PKB_4339</name>
</gene>
<dbReference type="SMART" id="SM00421">
    <property type="entry name" value="HTH_LUXR"/>
    <property type="match status" value="1"/>
</dbReference>
<organism evidence="2 3">
    <name type="scientific">Pseudomonas knackmussii (strain DSM 6978 / CCUG 54928 / LMG 23759 / B13)</name>
    <dbReference type="NCBI Taxonomy" id="1301098"/>
    <lineage>
        <taxon>Bacteria</taxon>
        <taxon>Pseudomonadati</taxon>
        <taxon>Pseudomonadota</taxon>
        <taxon>Gammaproteobacteria</taxon>
        <taxon>Pseudomonadales</taxon>
        <taxon>Pseudomonadaceae</taxon>
        <taxon>Pseudomonas</taxon>
    </lineage>
</organism>
<dbReference type="KEGG" id="pkc:PKB_4339"/>
<dbReference type="STRING" id="1301098.PKB_4339"/>